<evidence type="ECO:0000256" key="1">
    <source>
        <dbReference type="SAM" id="Phobius"/>
    </source>
</evidence>
<dbReference type="EMBL" id="JBEPTQ010000002">
    <property type="protein sequence ID" value="MET4718445.1"/>
    <property type="molecule type" value="Genomic_DNA"/>
</dbReference>
<feature type="transmembrane region" description="Helical" evidence="1">
    <location>
        <begin position="6"/>
        <end position="25"/>
    </location>
</feature>
<keyword evidence="1" id="KW-0472">Membrane</keyword>
<keyword evidence="3" id="KW-1185">Reference proteome</keyword>
<reference evidence="2 3" key="1">
    <citation type="submission" date="2024-06" db="EMBL/GenBank/DDBJ databases">
        <title>Genomic Encyclopedia of Type Strains, Phase V (KMG-V): Genome sequencing to study the core and pangenomes of soil and plant-associated prokaryotes.</title>
        <authorList>
            <person name="Whitman W."/>
        </authorList>
    </citation>
    <scope>NUCLEOTIDE SEQUENCE [LARGE SCALE GENOMIC DNA]</scope>
    <source>
        <strain evidence="2 3">USDA 160</strain>
    </source>
</reference>
<protein>
    <submittedName>
        <fullName evidence="2">Uncharacterized protein</fullName>
    </submittedName>
</protein>
<sequence length="45" mass="4808">MTLLRDVALFVLPVLIAAGSWLYALSLRKRARPGLEGESKGVPAA</sequence>
<gene>
    <name evidence="2" type="ORF">ABIF63_002551</name>
</gene>
<proteinExistence type="predicted"/>
<evidence type="ECO:0000313" key="2">
    <source>
        <dbReference type="EMBL" id="MET4718445.1"/>
    </source>
</evidence>
<comment type="caution">
    <text evidence="2">The sequence shown here is derived from an EMBL/GenBank/DDBJ whole genome shotgun (WGS) entry which is preliminary data.</text>
</comment>
<keyword evidence="1" id="KW-0812">Transmembrane</keyword>
<organism evidence="2 3">
    <name type="scientific">Bradyrhizobium japonicum</name>
    <dbReference type="NCBI Taxonomy" id="375"/>
    <lineage>
        <taxon>Bacteria</taxon>
        <taxon>Pseudomonadati</taxon>
        <taxon>Pseudomonadota</taxon>
        <taxon>Alphaproteobacteria</taxon>
        <taxon>Hyphomicrobiales</taxon>
        <taxon>Nitrobacteraceae</taxon>
        <taxon>Bradyrhizobium</taxon>
    </lineage>
</organism>
<name>A0ABV2RNG2_BRAJP</name>
<dbReference type="RefSeq" id="WP_193375660.1">
    <property type="nucleotide sequence ID" value="NZ_CP066351.1"/>
</dbReference>
<dbReference type="Proteomes" id="UP001549291">
    <property type="component" value="Unassembled WGS sequence"/>
</dbReference>
<accession>A0ABV2RNG2</accession>
<evidence type="ECO:0000313" key="3">
    <source>
        <dbReference type="Proteomes" id="UP001549291"/>
    </source>
</evidence>
<keyword evidence="1" id="KW-1133">Transmembrane helix</keyword>